<dbReference type="AlphaFoldDB" id="A0A811UTQ6"/>
<gene>
    <name evidence="2" type="ORF">CCAP1982_LOCUS10198</name>
</gene>
<evidence type="ECO:0000313" key="3">
    <source>
        <dbReference type="Proteomes" id="UP000606786"/>
    </source>
</evidence>
<dbReference type="Proteomes" id="UP000606786">
    <property type="component" value="Unassembled WGS sequence"/>
</dbReference>
<evidence type="ECO:0000256" key="1">
    <source>
        <dbReference type="SAM" id="MobiDB-lite"/>
    </source>
</evidence>
<evidence type="ECO:0000313" key="2">
    <source>
        <dbReference type="EMBL" id="CAD7001708.1"/>
    </source>
</evidence>
<dbReference type="EMBL" id="CAJHJT010000023">
    <property type="protein sequence ID" value="CAD7001708.1"/>
    <property type="molecule type" value="Genomic_DNA"/>
</dbReference>
<feature type="region of interest" description="Disordered" evidence="1">
    <location>
        <begin position="57"/>
        <end position="83"/>
    </location>
</feature>
<proteinExistence type="predicted"/>
<name>A0A811UTQ6_CERCA</name>
<protein>
    <submittedName>
        <fullName evidence="2">(Mediterranean fruit fly) hypothetical protein</fullName>
    </submittedName>
</protein>
<organism evidence="2 3">
    <name type="scientific">Ceratitis capitata</name>
    <name type="common">Mediterranean fruit fly</name>
    <name type="synonym">Tephritis capitata</name>
    <dbReference type="NCBI Taxonomy" id="7213"/>
    <lineage>
        <taxon>Eukaryota</taxon>
        <taxon>Metazoa</taxon>
        <taxon>Ecdysozoa</taxon>
        <taxon>Arthropoda</taxon>
        <taxon>Hexapoda</taxon>
        <taxon>Insecta</taxon>
        <taxon>Pterygota</taxon>
        <taxon>Neoptera</taxon>
        <taxon>Endopterygota</taxon>
        <taxon>Diptera</taxon>
        <taxon>Brachycera</taxon>
        <taxon>Muscomorpha</taxon>
        <taxon>Tephritoidea</taxon>
        <taxon>Tephritidae</taxon>
        <taxon>Ceratitis</taxon>
        <taxon>Ceratitis</taxon>
    </lineage>
</organism>
<sequence length="174" mass="19258">MAVVHDNENLSAVLVRDDCASMICQEDMKHEQDCMITPCNHMAINLHDRARAQEAVPRYHTGQSQSRLYEGGYSNMPRDDTSSFPSLEVRNSPSIENNNNTHHAAPKKHLRGGSLWCQECLQAIMPDESEKRGDTGAAQLKLQYDSISSVPAISAAPQTRQVVGGLIVDIQRSD</sequence>
<comment type="caution">
    <text evidence="2">The sequence shown here is derived from an EMBL/GenBank/DDBJ whole genome shotgun (WGS) entry which is preliminary data.</text>
</comment>
<reference evidence="2" key="1">
    <citation type="submission" date="2020-11" db="EMBL/GenBank/DDBJ databases">
        <authorList>
            <person name="Whitehead M."/>
        </authorList>
    </citation>
    <scope>NUCLEOTIDE SEQUENCE</scope>
    <source>
        <strain evidence="2">EGII</strain>
    </source>
</reference>
<accession>A0A811UTQ6</accession>
<keyword evidence="3" id="KW-1185">Reference proteome</keyword>